<keyword evidence="2" id="KW-1185">Reference proteome</keyword>
<evidence type="ECO:0000313" key="2">
    <source>
        <dbReference type="Proteomes" id="UP000245790"/>
    </source>
</evidence>
<dbReference type="OrthoDB" id="5795846at2"/>
<organism evidence="1 2">
    <name type="scientific">Pleionea mediterranea</name>
    <dbReference type="NCBI Taxonomy" id="523701"/>
    <lineage>
        <taxon>Bacteria</taxon>
        <taxon>Pseudomonadati</taxon>
        <taxon>Pseudomonadota</taxon>
        <taxon>Gammaproteobacteria</taxon>
        <taxon>Oceanospirillales</taxon>
        <taxon>Pleioneaceae</taxon>
        <taxon>Pleionea</taxon>
    </lineage>
</organism>
<dbReference type="Pfam" id="PF09523">
    <property type="entry name" value="DUF2390"/>
    <property type="match status" value="1"/>
</dbReference>
<sequence length="214" mass="24822">MTQQQPAGSDFASFWQFSLAFYQQPEVKTLCLKLQDDHAMNVNILLFLLWYSLTEKKLLFPSMLVELLEAVKGYGQQVDKFRKFRRAFIEQLLVTDAAKESKHSHPIRDALLNSELLLEKEMQQAIFQFIERQLLDKQVEPQSSKPVSNISDIELEFIATENLEQYASQLFVNDKATEGDSDNKTAKVNLISLETRRILQQMSQSLLQFFHQSN</sequence>
<proteinExistence type="predicted"/>
<reference evidence="1 2" key="1">
    <citation type="submission" date="2018-05" db="EMBL/GenBank/DDBJ databases">
        <title>Genomic Encyclopedia of Type Strains, Phase IV (KMG-IV): sequencing the most valuable type-strain genomes for metagenomic binning, comparative biology and taxonomic classification.</title>
        <authorList>
            <person name="Goeker M."/>
        </authorList>
    </citation>
    <scope>NUCLEOTIDE SEQUENCE [LARGE SCALE GENOMIC DNA]</scope>
    <source>
        <strain evidence="1 2">DSM 25350</strain>
    </source>
</reference>
<comment type="caution">
    <text evidence="1">The sequence shown here is derived from an EMBL/GenBank/DDBJ whole genome shotgun (WGS) entry which is preliminary data.</text>
</comment>
<name>A0A316FY85_9GAMM</name>
<dbReference type="NCBIfam" id="TIGR02444">
    <property type="entry name" value="TIGR02444 family protein"/>
    <property type="match status" value="1"/>
</dbReference>
<dbReference type="AlphaFoldDB" id="A0A316FY85"/>
<protein>
    <submittedName>
        <fullName evidence="1">Uncharacterized protein (TIGR02444 family)</fullName>
    </submittedName>
</protein>
<gene>
    <name evidence="1" type="ORF">C8D97_1029</name>
</gene>
<accession>A0A316FY85</accession>
<dbReference type="Proteomes" id="UP000245790">
    <property type="component" value="Unassembled WGS sequence"/>
</dbReference>
<dbReference type="RefSeq" id="WP_109761696.1">
    <property type="nucleotide sequence ID" value="NZ_QGGU01000002.1"/>
</dbReference>
<evidence type="ECO:0000313" key="1">
    <source>
        <dbReference type="EMBL" id="PWK53621.1"/>
    </source>
</evidence>
<dbReference type="InterPro" id="IPR012659">
    <property type="entry name" value="CHP02444"/>
</dbReference>
<dbReference type="EMBL" id="QGGU01000002">
    <property type="protein sequence ID" value="PWK53621.1"/>
    <property type="molecule type" value="Genomic_DNA"/>
</dbReference>